<reference evidence="2 3" key="1">
    <citation type="submission" date="2019-05" db="EMBL/GenBank/DDBJ databases">
        <title>Another draft genome of Portunus trituberculatus and its Hox gene families provides insights of decapod evolution.</title>
        <authorList>
            <person name="Jeong J.-H."/>
            <person name="Song I."/>
            <person name="Kim S."/>
            <person name="Choi T."/>
            <person name="Kim D."/>
            <person name="Ryu S."/>
            <person name="Kim W."/>
        </authorList>
    </citation>
    <scope>NUCLEOTIDE SEQUENCE [LARGE SCALE GENOMIC DNA]</scope>
    <source>
        <tissue evidence="2">Muscle</tissue>
    </source>
</reference>
<feature type="compositionally biased region" description="Basic residues" evidence="1">
    <location>
        <begin position="42"/>
        <end position="60"/>
    </location>
</feature>
<evidence type="ECO:0000313" key="2">
    <source>
        <dbReference type="EMBL" id="MPC36673.1"/>
    </source>
</evidence>
<dbReference type="Proteomes" id="UP000324222">
    <property type="component" value="Unassembled WGS sequence"/>
</dbReference>
<dbReference type="AlphaFoldDB" id="A0A5B7EUX3"/>
<feature type="region of interest" description="Disordered" evidence="1">
    <location>
        <begin position="1"/>
        <end position="77"/>
    </location>
</feature>
<protein>
    <submittedName>
        <fullName evidence="2">Uncharacterized protein</fullName>
    </submittedName>
</protein>
<dbReference type="EMBL" id="VSRR010003575">
    <property type="protein sequence ID" value="MPC36673.1"/>
    <property type="molecule type" value="Genomic_DNA"/>
</dbReference>
<keyword evidence="3" id="KW-1185">Reference proteome</keyword>
<comment type="caution">
    <text evidence="2">The sequence shown here is derived from an EMBL/GenBank/DDBJ whole genome shotgun (WGS) entry which is preliminary data.</text>
</comment>
<feature type="compositionally biased region" description="Basic and acidic residues" evidence="1">
    <location>
        <begin position="15"/>
        <end position="34"/>
    </location>
</feature>
<gene>
    <name evidence="2" type="ORF">E2C01_030140</name>
</gene>
<sequence length="77" mass="9109">MFRELRRKSLQLERGALDKFRSERRGSLTDKTEKPTPPTNYHHAHNHHHHHLHHPHHPHHDKSERRGSLVARFGGLG</sequence>
<name>A0A5B7EUX3_PORTR</name>
<proteinExistence type="predicted"/>
<accession>A0A5B7EUX3</accession>
<evidence type="ECO:0000313" key="3">
    <source>
        <dbReference type="Proteomes" id="UP000324222"/>
    </source>
</evidence>
<evidence type="ECO:0000256" key="1">
    <source>
        <dbReference type="SAM" id="MobiDB-lite"/>
    </source>
</evidence>
<organism evidence="2 3">
    <name type="scientific">Portunus trituberculatus</name>
    <name type="common">Swimming crab</name>
    <name type="synonym">Neptunus trituberculatus</name>
    <dbReference type="NCBI Taxonomy" id="210409"/>
    <lineage>
        <taxon>Eukaryota</taxon>
        <taxon>Metazoa</taxon>
        <taxon>Ecdysozoa</taxon>
        <taxon>Arthropoda</taxon>
        <taxon>Crustacea</taxon>
        <taxon>Multicrustacea</taxon>
        <taxon>Malacostraca</taxon>
        <taxon>Eumalacostraca</taxon>
        <taxon>Eucarida</taxon>
        <taxon>Decapoda</taxon>
        <taxon>Pleocyemata</taxon>
        <taxon>Brachyura</taxon>
        <taxon>Eubrachyura</taxon>
        <taxon>Portunoidea</taxon>
        <taxon>Portunidae</taxon>
        <taxon>Portuninae</taxon>
        <taxon>Portunus</taxon>
    </lineage>
</organism>